<dbReference type="InterPro" id="IPR036291">
    <property type="entry name" value="NAD(P)-bd_dom_sf"/>
</dbReference>
<feature type="domain" description="Enoyl reductase (ER)" evidence="1">
    <location>
        <begin position="14"/>
        <end position="347"/>
    </location>
</feature>
<reference evidence="2 3" key="1">
    <citation type="submission" date="2016-10" db="EMBL/GenBank/DDBJ databases">
        <authorList>
            <person name="de Groot N.N."/>
        </authorList>
    </citation>
    <scope>NUCLEOTIDE SEQUENCE [LARGE SCALE GENOMIC DNA]</scope>
    <source>
        <strain evidence="2 3">DSM 40306</strain>
    </source>
</reference>
<sequence>MTRQNTALWLPKRGARFEVGPAPYTPPATNEVVVRVRAVAVNPVDGIPGFLYRFALPWLTFPAVVGSDVAGEVVETGPGVTRLRPGDRVLGHAFGVEKSQNRAAEGAFQHYVVLMRHMVCPIPDSLSFAQAAVVPLAVSTAATGMFQQDHLGLALPCAAPAERAETVLVWGGSTSVGSNAIQLARNAGYQVVATASPHNFDYLRSLGAAETVDRSSPTAVEEIVERIGDRPLAGTLAIGSKSLAKTIAIAARTAGGRRIASAQPALFTRVAGRRAPRQGVRVSSIWGGTLKDNEVGPAIYADFLPTALATGTYRAAPDATVVGHGLAHIPDALRRLRAGVSAQKLVVTL</sequence>
<dbReference type="GeneID" id="95509749"/>
<dbReference type="SMART" id="SM00829">
    <property type="entry name" value="PKS_ER"/>
    <property type="match status" value="1"/>
</dbReference>
<evidence type="ECO:0000313" key="2">
    <source>
        <dbReference type="EMBL" id="SEB82020.1"/>
    </source>
</evidence>
<name>A0A1H4MFX4_9ACTN</name>
<dbReference type="EMBL" id="FNTD01000004">
    <property type="protein sequence ID" value="SEB82020.1"/>
    <property type="molecule type" value="Genomic_DNA"/>
</dbReference>
<evidence type="ECO:0000259" key="1">
    <source>
        <dbReference type="SMART" id="SM00829"/>
    </source>
</evidence>
<dbReference type="SUPFAM" id="SSF51735">
    <property type="entry name" value="NAD(P)-binding Rossmann-fold domains"/>
    <property type="match status" value="1"/>
</dbReference>
<dbReference type="InterPro" id="IPR011032">
    <property type="entry name" value="GroES-like_sf"/>
</dbReference>
<dbReference type="InterPro" id="IPR020843">
    <property type="entry name" value="ER"/>
</dbReference>
<dbReference type="STRING" id="67331.SAMN04490357_0473"/>
<dbReference type="PANTHER" id="PTHR45348">
    <property type="entry name" value="HYPOTHETICAL OXIDOREDUCTASE (EUROFUNG)"/>
    <property type="match status" value="1"/>
</dbReference>
<dbReference type="SUPFAM" id="SSF50129">
    <property type="entry name" value="GroES-like"/>
    <property type="match status" value="1"/>
</dbReference>
<dbReference type="InterPro" id="IPR013154">
    <property type="entry name" value="ADH-like_N"/>
</dbReference>
<dbReference type="Proteomes" id="UP000182375">
    <property type="component" value="Unassembled WGS sequence"/>
</dbReference>
<dbReference type="Gene3D" id="3.40.50.720">
    <property type="entry name" value="NAD(P)-binding Rossmann-like Domain"/>
    <property type="match status" value="1"/>
</dbReference>
<dbReference type="Pfam" id="PF08240">
    <property type="entry name" value="ADH_N"/>
    <property type="match status" value="1"/>
</dbReference>
<organism evidence="2 3">
    <name type="scientific">Streptomyces misionensis</name>
    <dbReference type="NCBI Taxonomy" id="67331"/>
    <lineage>
        <taxon>Bacteria</taxon>
        <taxon>Bacillati</taxon>
        <taxon>Actinomycetota</taxon>
        <taxon>Actinomycetes</taxon>
        <taxon>Kitasatosporales</taxon>
        <taxon>Streptomycetaceae</taxon>
        <taxon>Streptomyces</taxon>
    </lineage>
</organism>
<proteinExistence type="predicted"/>
<evidence type="ECO:0000313" key="3">
    <source>
        <dbReference type="Proteomes" id="UP000182375"/>
    </source>
</evidence>
<dbReference type="AlphaFoldDB" id="A0A1H4MFX4"/>
<dbReference type="InterPro" id="IPR047122">
    <property type="entry name" value="Trans-enoyl_RdTase-like"/>
</dbReference>
<accession>A0A1H4MFX4</accession>
<dbReference type="RefSeq" id="WP_074990251.1">
    <property type="nucleotide sequence ID" value="NZ_FNTD01000004.1"/>
</dbReference>
<dbReference type="Gene3D" id="3.90.180.10">
    <property type="entry name" value="Medium-chain alcohol dehydrogenases, catalytic domain"/>
    <property type="match status" value="1"/>
</dbReference>
<gene>
    <name evidence="2" type="ORF">SAMN04490357_0473</name>
</gene>
<dbReference type="PANTHER" id="PTHR45348:SF2">
    <property type="entry name" value="ZINC-TYPE ALCOHOL DEHYDROGENASE-LIKE PROTEIN C2E1P3.01"/>
    <property type="match status" value="1"/>
</dbReference>
<dbReference type="CDD" id="cd08249">
    <property type="entry name" value="enoyl_reductase_like"/>
    <property type="match status" value="1"/>
</dbReference>
<protein>
    <submittedName>
        <fullName evidence="2">NADPH:quinone reductase</fullName>
    </submittedName>
</protein>
<dbReference type="GO" id="GO:0016651">
    <property type="term" value="F:oxidoreductase activity, acting on NAD(P)H"/>
    <property type="evidence" value="ECO:0007669"/>
    <property type="project" value="InterPro"/>
</dbReference>